<gene>
    <name evidence="2" type="ORF">ENR64_26250</name>
</gene>
<keyword evidence="1" id="KW-1133">Transmembrane helix</keyword>
<keyword evidence="1" id="KW-0812">Transmembrane</keyword>
<dbReference type="AlphaFoldDB" id="A0A7C3KHC6"/>
<comment type="caution">
    <text evidence="2">The sequence shown here is derived from an EMBL/GenBank/DDBJ whole genome shotgun (WGS) entry which is preliminary data.</text>
</comment>
<dbReference type="EMBL" id="DSRU01000381">
    <property type="protein sequence ID" value="HFN01190.1"/>
    <property type="molecule type" value="Genomic_DNA"/>
</dbReference>
<organism evidence="2">
    <name type="scientific">Oscillatoriales cyanobacterium SpSt-418</name>
    <dbReference type="NCBI Taxonomy" id="2282169"/>
    <lineage>
        <taxon>Bacteria</taxon>
        <taxon>Bacillati</taxon>
        <taxon>Cyanobacteriota</taxon>
        <taxon>Cyanophyceae</taxon>
        <taxon>Oscillatoriophycideae</taxon>
        <taxon>Oscillatoriales</taxon>
    </lineage>
</organism>
<evidence type="ECO:0000313" key="2">
    <source>
        <dbReference type="EMBL" id="HFN01190.1"/>
    </source>
</evidence>
<sequence length="90" mass="9697">MPPTKAPQTQWINASQAWTLLVHNEALGEKESTFPISNKPVPGRNFVAIAASVCFVTMTLVTLAWGTGKVCEGFIAIARQQSDLANVLGR</sequence>
<evidence type="ECO:0000256" key="1">
    <source>
        <dbReference type="SAM" id="Phobius"/>
    </source>
</evidence>
<proteinExistence type="predicted"/>
<keyword evidence="1" id="KW-0472">Membrane</keyword>
<feature type="transmembrane region" description="Helical" evidence="1">
    <location>
        <begin position="46"/>
        <end position="65"/>
    </location>
</feature>
<accession>A0A7C3KHC6</accession>
<name>A0A7C3KHC6_9CYAN</name>
<protein>
    <submittedName>
        <fullName evidence="2">Uncharacterized protein</fullName>
    </submittedName>
</protein>
<reference evidence="2" key="1">
    <citation type="journal article" date="2020" name="mSystems">
        <title>Genome- and Community-Level Interaction Insights into Carbon Utilization and Element Cycling Functions of Hydrothermarchaeota in Hydrothermal Sediment.</title>
        <authorList>
            <person name="Zhou Z."/>
            <person name="Liu Y."/>
            <person name="Xu W."/>
            <person name="Pan J."/>
            <person name="Luo Z.H."/>
            <person name="Li M."/>
        </authorList>
    </citation>
    <scope>NUCLEOTIDE SEQUENCE [LARGE SCALE GENOMIC DNA]</scope>
    <source>
        <strain evidence="2">SpSt-418</strain>
    </source>
</reference>